<proteinExistence type="predicted"/>
<dbReference type="InterPro" id="IPR025403">
    <property type="entry name" value="TgpA-like_C"/>
</dbReference>
<evidence type="ECO:0000256" key="1">
    <source>
        <dbReference type="SAM" id="Phobius"/>
    </source>
</evidence>
<comment type="caution">
    <text evidence="3">The sequence shown here is derived from an EMBL/GenBank/DDBJ whole genome shotgun (WGS) entry which is preliminary data.</text>
</comment>
<keyword evidence="1" id="KW-0812">Transmembrane</keyword>
<keyword evidence="1" id="KW-0472">Membrane</keyword>
<dbReference type="Proteomes" id="UP001320876">
    <property type="component" value="Unassembled WGS sequence"/>
</dbReference>
<dbReference type="EMBL" id="JAPDDT010000003">
    <property type="protein sequence ID" value="MCW1922990.1"/>
    <property type="molecule type" value="Genomic_DNA"/>
</dbReference>
<evidence type="ECO:0000313" key="3">
    <source>
        <dbReference type="EMBL" id="MCW1922990.1"/>
    </source>
</evidence>
<sequence>MTAELRPRSDWEAVDLGIALSRRDFWRLLGCWWLGMLPVLALSLVFLRDLPVLLLLVCWWWMPVSSRLVLFVLSRRLFGELPKWKAVLREWPRACVRRFFFRMIWARFSPWRPLTMAVEDLEGLRRKDYATRVRLLLRRGDATVVVLALWRAVLTLWLAVAVFATALMFLPATEAQSWGLAMEEWGGNTWAGLPKALLWTGVSSVMLSMSLVDVFGTGAGFGIYVNHRTWIEGWDVELAFRRLGNRLRGAAGAVLTLLLVGVMIPRVGAEEAPKEVITEIKAQPDFEVFKYTWKEKNPSSSSWNWNGPGEWFAYLIQGIGWMLLGLLIAFVVWMVWRHRHVLQARGIGVSKPAPAAARVVMGMDVAPESLPKDIPTAAMELWRVGRRQEAMSLLYRGTISRLIENGGVEIAESDTESDCLRRVEIEAAAHAGYFGGLTEAWMMLAYGRRAPQDERMQELCSSWPFSVERRPA</sequence>
<feature type="transmembrane region" description="Helical" evidence="1">
    <location>
        <begin position="52"/>
        <end position="73"/>
    </location>
</feature>
<reference evidence="3 4" key="1">
    <citation type="submission" date="2022-10" db="EMBL/GenBank/DDBJ databases">
        <title>Luteolibacter arcticus strain CCTCC AB 2014275, whole genome shotgun sequencing project.</title>
        <authorList>
            <person name="Zhao G."/>
            <person name="Shen L."/>
        </authorList>
    </citation>
    <scope>NUCLEOTIDE SEQUENCE [LARGE SCALE GENOMIC DNA]</scope>
    <source>
        <strain evidence="3 4">CCTCC AB 2014275</strain>
    </source>
</reference>
<feature type="transmembrane region" description="Helical" evidence="1">
    <location>
        <begin position="311"/>
        <end position="336"/>
    </location>
</feature>
<protein>
    <submittedName>
        <fullName evidence="3">DUF4129 domain-containing protein</fullName>
    </submittedName>
</protein>
<dbReference type="Pfam" id="PF13559">
    <property type="entry name" value="DUF4129"/>
    <property type="match status" value="1"/>
</dbReference>
<name>A0ABT3GH99_9BACT</name>
<feature type="transmembrane region" description="Helical" evidence="1">
    <location>
        <begin position="196"/>
        <end position="225"/>
    </location>
</feature>
<organism evidence="3 4">
    <name type="scientific">Luteolibacter arcticus</name>
    <dbReference type="NCBI Taxonomy" id="1581411"/>
    <lineage>
        <taxon>Bacteria</taxon>
        <taxon>Pseudomonadati</taxon>
        <taxon>Verrucomicrobiota</taxon>
        <taxon>Verrucomicrobiia</taxon>
        <taxon>Verrucomicrobiales</taxon>
        <taxon>Verrucomicrobiaceae</taxon>
        <taxon>Luteolibacter</taxon>
    </lineage>
</organism>
<dbReference type="RefSeq" id="WP_264487096.1">
    <property type="nucleotide sequence ID" value="NZ_JAPDDT010000003.1"/>
</dbReference>
<evidence type="ECO:0000259" key="2">
    <source>
        <dbReference type="Pfam" id="PF13559"/>
    </source>
</evidence>
<feature type="transmembrane region" description="Helical" evidence="1">
    <location>
        <begin position="246"/>
        <end position="264"/>
    </location>
</feature>
<feature type="transmembrane region" description="Helical" evidence="1">
    <location>
        <begin position="25"/>
        <end position="46"/>
    </location>
</feature>
<feature type="transmembrane region" description="Helical" evidence="1">
    <location>
        <begin position="144"/>
        <end position="170"/>
    </location>
</feature>
<accession>A0ABT3GH99</accession>
<keyword evidence="1" id="KW-1133">Transmembrane helix</keyword>
<gene>
    <name evidence="3" type="ORF">OKA05_10540</name>
</gene>
<keyword evidence="4" id="KW-1185">Reference proteome</keyword>
<feature type="domain" description="Protein-glutamine gamma-glutamyltransferase-like C-terminal" evidence="2">
    <location>
        <begin position="394"/>
        <end position="463"/>
    </location>
</feature>
<evidence type="ECO:0000313" key="4">
    <source>
        <dbReference type="Proteomes" id="UP001320876"/>
    </source>
</evidence>